<dbReference type="EMBL" id="NBII01000007">
    <property type="protein sequence ID" value="PAV17053.1"/>
    <property type="molecule type" value="Genomic_DNA"/>
</dbReference>
<dbReference type="AlphaFoldDB" id="A0A286UBT9"/>
<gene>
    <name evidence="3" type="ORF">PNOK_0711700</name>
</gene>
<reference evidence="3 4" key="1">
    <citation type="journal article" date="2017" name="Mol. Ecol.">
        <title>Comparative and population genomic landscape of Phellinus noxius: A hypervariable fungus causing root rot in trees.</title>
        <authorList>
            <person name="Chung C.L."/>
            <person name="Lee T.J."/>
            <person name="Akiba M."/>
            <person name="Lee H.H."/>
            <person name="Kuo T.H."/>
            <person name="Liu D."/>
            <person name="Ke H.M."/>
            <person name="Yokoi T."/>
            <person name="Roa M.B."/>
            <person name="Lu M.J."/>
            <person name="Chang Y.Y."/>
            <person name="Ann P.J."/>
            <person name="Tsai J.N."/>
            <person name="Chen C.Y."/>
            <person name="Tzean S.S."/>
            <person name="Ota Y."/>
            <person name="Hattori T."/>
            <person name="Sahashi N."/>
            <person name="Liou R.F."/>
            <person name="Kikuchi T."/>
            <person name="Tsai I.J."/>
        </authorList>
    </citation>
    <scope>NUCLEOTIDE SEQUENCE [LARGE SCALE GENOMIC DNA]</scope>
    <source>
        <strain evidence="3 4">FFPRI411160</strain>
    </source>
</reference>
<feature type="chain" id="PRO_5013776662" evidence="2">
    <location>
        <begin position="26"/>
        <end position="248"/>
    </location>
</feature>
<feature type="signal peptide" evidence="2">
    <location>
        <begin position="1"/>
        <end position="25"/>
    </location>
</feature>
<name>A0A286UBT9_9AGAM</name>
<accession>A0A286UBT9</accession>
<evidence type="ECO:0000256" key="1">
    <source>
        <dbReference type="SAM" id="MobiDB-lite"/>
    </source>
</evidence>
<proteinExistence type="predicted"/>
<comment type="caution">
    <text evidence="3">The sequence shown here is derived from an EMBL/GenBank/DDBJ whole genome shotgun (WGS) entry which is preliminary data.</text>
</comment>
<dbReference type="InParanoid" id="A0A286UBT9"/>
<organism evidence="3 4">
    <name type="scientific">Pyrrhoderma noxium</name>
    <dbReference type="NCBI Taxonomy" id="2282107"/>
    <lineage>
        <taxon>Eukaryota</taxon>
        <taxon>Fungi</taxon>
        <taxon>Dikarya</taxon>
        <taxon>Basidiomycota</taxon>
        <taxon>Agaricomycotina</taxon>
        <taxon>Agaricomycetes</taxon>
        <taxon>Hymenochaetales</taxon>
        <taxon>Hymenochaetaceae</taxon>
        <taxon>Pyrrhoderma</taxon>
    </lineage>
</organism>
<keyword evidence="4" id="KW-1185">Reference proteome</keyword>
<keyword evidence="2" id="KW-0732">Signal</keyword>
<sequence>MAFALPMPLLAMLFVMTVLSAIVRAVPVVINDLKRDVADPPVTTPNASTVWVVGETQTVVWDTSILPSQITNTSGTILLGFLNDTTSGEHLMTNNPLAKGFDIRSGSVDIVVPDVESRTDYIIALLGDSGNISDKFTIKESSGATSVVTTTSTSSANESTSTTTFATDSKTSPEVTSTSSILSASVSSQPANTLSSEISSTISTPSISTSPGTAVAAASSVTETSGAMRMRRVCVMSLLTPVVLGLLL</sequence>
<evidence type="ECO:0000256" key="2">
    <source>
        <dbReference type="SAM" id="SignalP"/>
    </source>
</evidence>
<dbReference type="STRING" id="2282107.A0A286UBT9"/>
<feature type="region of interest" description="Disordered" evidence="1">
    <location>
        <begin position="147"/>
        <end position="174"/>
    </location>
</feature>
<evidence type="ECO:0000313" key="3">
    <source>
        <dbReference type="EMBL" id="PAV17053.1"/>
    </source>
</evidence>
<evidence type="ECO:0000313" key="4">
    <source>
        <dbReference type="Proteomes" id="UP000217199"/>
    </source>
</evidence>
<dbReference type="OrthoDB" id="2339190at2759"/>
<dbReference type="Proteomes" id="UP000217199">
    <property type="component" value="Unassembled WGS sequence"/>
</dbReference>
<protein>
    <submittedName>
        <fullName evidence="3">Uncharacterized protein</fullName>
    </submittedName>
</protein>